<comment type="caution">
    <text evidence="2">The sequence shown here is derived from an EMBL/GenBank/DDBJ whole genome shotgun (WGS) entry which is preliminary data.</text>
</comment>
<feature type="transmembrane region" description="Helical" evidence="1">
    <location>
        <begin position="12"/>
        <end position="40"/>
    </location>
</feature>
<keyword evidence="1" id="KW-0472">Membrane</keyword>
<evidence type="ECO:0000313" key="3">
    <source>
        <dbReference type="Proteomes" id="UP001464891"/>
    </source>
</evidence>
<reference evidence="2 3" key="1">
    <citation type="submission" date="2022-04" db="EMBL/GenBank/DDBJ databases">
        <title>Positive selection, recombination, and allopatry shape intraspecific diversity of widespread and dominant cyanobacteria.</title>
        <authorList>
            <person name="Wei J."/>
            <person name="Shu W."/>
            <person name="Hu C."/>
        </authorList>
    </citation>
    <scope>NUCLEOTIDE SEQUENCE [LARGE SCALE GENOMIC DNA]</scope>
    <source>
        <strain evidence="2 3">GB2-A4</strain>
    </source>
</reference>
<accession>A0ABV0JH50</accession>
<name>A0ABV0JH50_9CYAN</name>
<dbReference type="EMBL" id="JAMPKM010000067">
    <property type="protein sequence ID" value="MEP0821081.1"/>
    <property type="molecule type" value="Genomic_DNA"/>
</dbReference>
<keyword evidence="1" id="KW-1133">Transmembrane helix</keyword>
<sequence>MAKLSNRGLHGFISLRILITCAIAVPLCFIAYLFLLVFAVPPLLNSGSAIPTYTGFYIQYLGRVGKVSNLRCFTNGFSGDSYEYYCRFKMNSSNIRQFARNLRLESGKLVADYECDPSNIDSDSPPDIASYPERGWWKPEELEEGGRVQCYSKQFPTLDEIEVVYSPVSQIAYIRHSDY</sequence>
<evidence type="ECO:0000313" key="2">
    <source>
        <dbReference type="EMBL" id="MEP0821081.1"/>
    </source>
</evidence>
<gene>
    <name evidence="2" type="ORF">NC998_28970</name>
</gene>
<keyword evidence="1" id="KW-0812">Transmembrane</keyword>
<dbReference type="RefSeq" id="WP_190437850.1">
    <property type="nucleotide sequence ID" value="NZ_JAMPKM010000067.1"/>
</dbReference>
<dbReference type="Proteomes" id="UP001464891">
    <property type="component" value="Unassembled WGS sequence"/>
</dbReference>
<evidence type="ECO:0000256" key="1">
    <source>
        <dbReference type="SAM" id="Phobius"/>
    </source>
</evidence>
<organism evidence="2 3">
    <name type="scientific">Trichocoleus desertorum GB2-A4</name>
    <dbReference type="NCBI Taxonomy" id="2933944"/>
    <lineage>
        <taxon>Bacteria</taxon>
        <taxon>Bacillati</taxon>
        <taxon>Cyanobacteriota</taxon>
        <taxon>Cyanophyceae</taxon>
        <taxon>Leptolyngbyales</taxon>
        <taxon>Trichocoleusaceae</taxon>
        <taxon>Trichocoleus</taxon>
    </lineage>
</organism>
<keyword evidence="3" id="KW-1185">Reference proteome</keyword>
<protein>
    <submittedName>
        <fullName evidence="2">Uncharacterized protein</fullName>
    </submittedName>
</protein>
<proteinExistence type="predicted"/>